<dbReference type="PANTHER" id="PTHR10688">
    <property type="entry name" value="PWWP DOMAIN-CONTAINING PROTEIN"/>
    <property type="match status" value="1"/>
</dbReference>
<feature type="region of interest" description="Disordered" evidence="5">
    <location>
        <begin position="615"/>
        <end position="645"/>
    </location>
</feature>
<keyword evidence="1" id="KW-0805">Transcription regulation</keyword>
<feature type="region of interest" description="Disordered" evidence="5">
    <location>
        <begin position="793"/>
        <end position="853"/>
    </location>
</feature>
<dbReference type="Proteomes" id="UP000504603">
    <property type="component" value="Unplaced"/>
</dbReference>
<dbReference type="InterPro" id="IPR000313">
    <property type="entry name" value="PWWP_dom"/>
</dbReference>
<proteinExistence type="inferred from homology"/>
<dbReference type="PANTHER" id="PTHR10688:SF5">
    <property type="entry name" value="PWWP DOMAIN-CONTAINING PROTEIN 1-RELATED"/>
    <property type="match status" value="1"/>
</dbReference>
<protein>
    <submittedName>
        <fullName evidence="8">Uncharacterized protein LOC111018799</fullName>
    </submittedName>
</protein>
<dbReference type="SUPFAM" id="SSF63748">
    <property type="entry name" value="Tudor/PWWP/MBT"/>
    <property type="match status" value="1"/>
</dbReference>
<dbReference type="FunFam" id="2.30.30.140:FF:000115">
    <property type="entry name" value="Tudor/PWWP/MBT superfamily protein"/>
    <property type="match status" value="1"/>
</dbReference>
<feature type="domain" description="PWWP" evidence="6">
    <location>
        <begin position="177"/>
        <end position="238"/>
    </location>
</feature>
<dbReference type="AlphaFoldDB" id="A0A6J1D9C3"/>
<feature type="compositionally biased region" description="Pro residues" evidence="5">
    <location>
        <begin position="1184"/>
        <end position="1195"/>
    </location>
</feature>
<feature type="region of interest" description="Disordered" evidence="5">
    <location>
        <begin position="1057"/>
        <end position="1078"/>
    </location>
</feature>
<feature type="region of interest" description="Disordered" evidence="5">
    <location>
        <begin position="1158"/>
        <end position="1198"/>
    </location>
</feature>
<evidence type="ECO:0000256" key="4">
    <source>
        <dbReference type="ARBA" id="ARBA00060746"/>
    </source>
</evidence>
<dbReference type="GO" id="GO:0006355">
    <property type="term" value="P:regulation of DNA-templated transcription"/>
    <property type="evidence" value="ECO:0007669"/>
    <property type="project" value="UniProtKB-ARBA"/>
</dbReference>
<dbReference type="GO" id="GO:2000028">
    <property type="term" value="P:regulation of photoperiodism, flowering"/>
    <property type="evidence" value="ECO:0007669"/>
    <property type="project" value="UniProtKB-ARBA"/>
</dbReference>
<sequence>MISVMNKDFEFEKEPDGLEELRAEGRVLEHAADSSNPDEKVSDSGVLNEARVSLMELDPGAPGSEFDAKMLANGRSAEFRVFPSEEVRFLVSSVGEGDGGGAGMEMKFSSSLVDVKVSKTDRFDGSVGHFDAQNDRKANLSQYKSLMSEFDDYVANETSGAMVAAATSRAMSYGFEVGDMVWGKVKSHPWWPGHIFNEGLASPSVRRTRREGYVLVAFFGDSSYGWFDPAELIPFDPNYYEKSRQTNSRTFVKAVEEAVDEASRRRGLGLACKCRNPYNFRQTNVEGYFAVDVPDFEAGGVYSWNQIRKSRDSFKPGETLSFIKQLALTPRGGDHRSINFVNNKATVFSYRRAVYEEFDETYAQAFGVPAGPGRPPRAALDQLREPARAPLSGPLVIAEALGGGKSAVKSMKLKDQSKKDRYLLKRRDEPSNLKDIGTNQELATSTVPLSLVAESAETGGVGDYVLLKRTPTVSVGPHILAKGEHTGFVGRDSVISSLSLPSSVAEMGQVAVGANVVSQVHSMGIEASSDKEIVPPGEMKETMVPSEVVGSRNDAPPDMASERAFPSMLVDSEPPLHDKAEASGAEIILKSSEIPQQPEFSNSVNVEGDCTLDQNLDSHVAPDPSSAGSAGVKYSDGDSSVGGVMKPKVLKRPAEDMSSSGTSFMVEKKKKKKKRDLGVEIGSDHVQKPLVSKKIGSSVGKLADKSNQVGSSSREDFRLEHQKKSIASSNNSISHASVLPVFGRGNDEADVPQLLSDLQAFALDPFHGTERNCHVIVQKFFLRFRSLVYQKSLSSSPPSEAESNEFRAVKSPDVSLGTDNLSENVRDLSSSNSVKPLLRREDPTKSGRKRVPSDRLEEMAAKKLKKISDMKLLASEKKGTQKLVDSQKRESRDSALPTTVKMVKRDSVKKLEPPSVRKVDPTMLVLKFPPDTSLPSLNELKARFGRFGPIDQSGLRIFWKSLTCRVVFLYKSDAQAAFKYAMGNKSLFGNVNVKYQLREVGAPATEAPESEKVSTDDNPIEAPRMKDPTVLPGRASTPVIHQPPLLPLPAVQLKSCLKKSSGDEPGAPSIGMGGSSKGTARVKFMLGGEESSKGEQLMMIGNRNNNINANFADGGTSSVAMDINSNFFQKVVSPPPLPIPPQFAKPPHTHTITTNIMHQHSEMPPPRNSLNHHHHHHHTSSTAPPTPPQPPPAPVPAATDISQQMLSLLTRCSDVVTNVTGLLGYVPYHPL</sequence>
<accession>A0A6J1D9C3</accession>
<evidence type="ECO:0000256" key="2">
    <source>
        <dbReference type="ARBA" id="ARBA00023163"/>
    </source>
</evidence>
<keyword evidence="3" id="KW-0539">Nucleus</keyword>
<evidence type="ECO:0000256" key="5">
    <source>
        <dbReference type="SAM" id="MobiDB-lite"/>
    </source>
</evidence>
<evidence type="ECO:0000259" key="6">
    <source>
        <dbReference type="PROSITE" id="PS50812"/>
    </source>
</evidence>
<dbReference type="Pfam" id="PF00855">
    <property type="entry name" value="PWWP"/>
    <property type="match status" value="1"/>
</dbReference>
<dbReference type="RefSeq" id="XP_022150740.1">
    <property type="nucleotide sequence ID" value="XM_022295048.1"/>
</dbReference>
<organism evidence="7 8">
    <name type="scientific">Momordica charantia</name>
    <name type="common">Bitter gourd</name>
    <name type="synonym">Balsam pear</name>
    <dbReference type="NCBI Taxonomy" id="3673"/>
    <lineage>
        <taxon>Eukaryota</taxon>
        <taxon>Viridiplantae</taxon>
        <taxon>Streptophyta</taxon>
        <taxon>Embryophyta</taxon>
        <taxon>Tracheophyta</taxon>
        <taxon>Spermatophyta</taxon>
        <taxon>Magnoliopsida</taxon>
        <taxon>eudicotyledons</taxon>
        <taxon>Gunneridae</taxon>
        <taxon>Pentapetalae</taxon>
        <taxon>rosids</taxon>
        <taxon>fabids</taxon>
        <taxon>Cucurbitales</taxon>
        <taxon>Cucurbitaceae</taxon>
        <taxon>Momordiceae</taxon>
        <taxon>Momordica</taxon>
    </lineage>
</organism>
<evidence type="ECO:0000313" key="7">
    <source>
        <dbReference type="Proteomes" id="UP000504603"/>
    </source>
</evidence>
<evidence type="ECO:0000256" key="3">
    <source>
        <dbReference type="ARBA" id="ARBA00023242"/>
    </source>
</evidence>
<evidence type="ECO:0000256" key="1">
    <source>
        <dbReference type="ARBA" id="ARBA00023015"/>
    </source>
</evidence>
<name>A0A6J1D9C3_MOMCH</name>
<feature type="compositionally biased region" description="Polar residues" evidence="5">
    <location>
        <begin position="817"/>
        <end position="834"/>
    </location>
</feature>
<dbReference type="InterPro" id="IPR052657">
    <property type="entry name" value="PDP_family_Arabidopsis"/>
</dbReference>
<comment type="similarity">
    <text evidence="4">Belongs to the PDP family.</text>
</comment>
<feature type="region of interest" description="Disordered" evidence="5">
    <location>
        <begin position="1002"/>
        <end position="1031"/>
    </location>
</feature>
<reference evidence="8" key="1">
    <citation type="submission" date="2025-08" db="UniProtKB">
        <authorList>
            <consortium name="RefSeq"/>
        </authorList>
    </citation>
    <scope>IDENTIFICATION</scope>
    <source>
        <strain evidence="8">OHB3-1</strain>
    </source>
</reference>
<dbReference type="CDD" id="cd05162">
    <property type="entry name" value="PWWP"/>
    <property type="match status" value="1"/>
</dbReference>
<feature type="compositionally biased region" description="Basic residues" evidence="5">
    <location>
        <begin position="1170"/>
        <end position="1179"/>
    </location>
</feature>
<keyword evidence="2" id="KW-0804">Transcription</keyword>
<gene>
    <name evidence="8" type="primary">LOC111018799</name>
</gene>
<dbReference type="KEGG" id="mcha:111018799"/>
<dbReference type="GO" id="GO:0040029">
    <property type="term" value="P:epigenetic regulation of gene expression"/>
    <property type="evidence" value="ECO:0007669"/>
    <property type="project" value="UniProtKB-ARBA"/>
</dbReference>
<keyword evidence="7" id="KW-1185">Reference proteome</keyword>
<dbReference type="SMART" id="SM00293">
    <property type="entry name" value="PWWP"/>
    <property type="match status" value="1"/>
</dbReference>
<dbReference type="Gene3D" id="2.30.30.140">
    <property type="match status" value="1"/>
</dbReference>
<dbReference type="GeneID" id="111018799"/>
<evidence type="ECO:0000313" key="8">
    <source>
        <dbReference type="RefSeq" id="XP_022150740.1"/>
    </source>
</evidence>
<dbReference type="GO" id="GO:0035098">
    <property type="term" value="C:ESC/E(Z) complex"/>
    <property type="evidence" value="ECO:0007669"/>
    <property type="project" value="UniProtKB-ARBA"/>
</dbReference>
<feature type="compositionally biased region" description="Basic and acidic residues" evidence="5">
    <location>
        <begin position="838"/>
        <end position="853"/>
    </location>
</feature>
<dbReference type="PROSITE" id="PS50812">
    <property type="entry name" value="PWWP"/>
    <property type="match status" value="1"/>
</dbReference>
<dbReference type="OrthoDB" id="62853at2759"/>